<gene>
    <name evidence="2" type="ORF">I2I01_04080</name>
</gene>
<organism evidence="2 3">
    <name type="scientific">Hymenobacter properus</name>
    <dbReference type="NCBI Taxonomy" id="2791026"/>
    <lineage>
        <taxon>Bacteria</taxon>
        <taxon>Pseudomonadati</taxon>
        <taxon>Bacteroidota</taxon>
        <taxon>Cytophagia</taxon>
        <taxon>Cytophagales</taxon>
        <taxon>Hymenobacteraceae</taxon>
        <taxon>Hymenobacter</taxon>
    </lineage>
</organism>
<reference evidence="2 3" key="1">
    <citation type="submission" date="2020-11" db="EMBL/GenBank/DDBJ databases">
        <authorList>
            <person name="Kim M.K."/>
        </authorList>
    </citation>
    <scope>NUCLEOTIDE SEQUENCE [LARGE SCALE GENOMIC DNA]</scope>
    <source>
        <strain evidence="2 3">BT439</strain>
    </source>
</reference>
<sequence>MRFATLRPRIEYLRSRQARVVYVLMGLAAVVGLVWALWKHHMLGL</sequence>
<feature type="transmembrane region" description="Helical" evidence="1">
    <location>
        <begin position="20"/>
        <end position="38"/>
    </location>
</feature>
<keyword evidence="1" id="KW-0812">Transmembrane</keyword>
<accession>A0A931BGF6</accession>
<dbReference type="EMBL" id="JADQDP010000001">
    <property type="protein sequence ID" value="MBF9140797.1"/>
    <property type="molecule type" value="Genomic_DNA"/>
</dbReference>
<comment type="caution">
    <text evidence="2">The sequence shown here is derived from an EMBL/GenBank/DDBJ whole genome shotgun (WGS) entry which is preliminary data.</text>
</comment>
<dbReference type="Proteomes" id="UP000645610">
    <property type="component" value="Unassembled WGS sequence"/>
</dbReference>
<name>A0A931BGF6_9BACT</name>
<keyword evidence="1" id="KW-1133">Transmembrane helix</keyword>
<proteinExistence type="predicted"/>
<evidence type="ECO:0000256" key="1">
    <source>
        <dbReference type="SAM" id="Phobius"/>
    </source>
</evidence>
<dbReference type="AlphaFoldDB" id="A0A931BGF6"/>
<evidence type="ECO:0000313" key="2">
    <source>
        <dbReference type="EMBL" id="MBF9140797.1"/>
    </source>
</evidence>
<evidence type="ECO:0000313" key="3">
    <source>
        <dbReference type="Proteomes" id="UP000645610"/>
    </source>
</evidence>
<keyword evidence="1" id="KW-0472">Membrane</keyword>
<keyword evidence="3" id="KW-1185">Reference proteome</keyword>
<protein>
    <submittedName>
        <fullName evidence="2">Uncharacterized protein</fullName>
    </submittedName>
</protein>
<dbReference type="RefSeq" id="WP_196285133.1">
    <property type="nucleotide sequence ID" value="NZ_JADQDP010000001.1"/>
</dbReference>